<keyword evidence="1" id="KW-0472">Membrane</keyword>
<evidence type="ECO:0000256" key="1">
    <source>
        <dbReference type="SAM" id="Phobius"/>
    </source>
</evidence>
<feature type="transmembrane region" description="Helical" evidence="1">
    <location>
        <begin position="141"/>
        <end position="166"/>
    </location>
</feature>
<dbReference type="AlphaFoldDB" id="A0A2T7P2Q6"/>
<proteinExistence type="predicted"/>
<sequence>MVLRTENELLRLLSTFALFYLGFSLNCSHTIDTRRWSVDVVCTDVIQEIPGNKYECLMRANPNYLKGDVKGDVWVGGVTGTPSSRMVKLKCSTRFNLPNSTDAYTYNVFFGSVWSSGKRIIELKLANSERKDMDTTQSSTITIVSVVGTVVLVVIIITTVIVIVIIRTKRNQLKNSPPSPEPTENLYYVDCLSDNGKDFVMSGDDYADITDCTRHAADTVMPDLYTSVKTEEGIQTTQADVYANVEKNKQHGESEVYALVVKPQGKQPAKADNSSARGDFTHEADVYAVVDKGANKAGTRLLPYIGR</sequence>
<comment type="caution">
    <text evidence="2">The sequence shown here is derived from an EMBL/GenBank/DDBJ whole genome shotgun (WGS) entry which is preliminary data.</text>
</comment>
<dbReference type="EMBL" id="PZQS01000007">
    <property type="protein sequence ID" value="PVD27709.1"/>
    <property type="molecule type" value="Genomic_DNA"/>
</dbReference>
<name>A0A2T7P2Q6_POMCA</name>
<evidence type="ECO:0000313" key="2">
    <source>
        <dbReference type="EMBL" id="PVD27709.1"/>
    </source>
</evidence>
<keyword evidence="1" id="KW-0812">Transmembrane</keyword>
<reference evidence="2 3" key="1">
    <citation type="submission" date="2018-04" db="EMBL/GenBank/DDBJ databases">
        <title>The genome of golden apple snail Pomacea canaliculata provides insight into stress tolerance and invasive adaptation.</title>
        <authorList>
            <person name="Liu C."/>
            <person name="Liu B."/>
            <person name="Ren Y."/>
            <person name="Zhang Y."/>
            <person name="Wang H."/>
            <person name="Li S."/>
            <person name="Jiang F."/>
            <person name="Yin L."/>
            <person name="Zhang G."/>
            <person name="Qian W."/>
            <person name="Fan W."/>
        </authorList>
    </citation>
    <scope>NUCLEOTIDE SEQUENCE [LARGE SCALE GENOMIC DNA]</scope>
    <source>
        <strain evidence="2">SZHN2017</strain>
        <tissue evidence="2">Muscle</tissue>
    </source>
</reference>
<dbReference type="Proteomes" id="UP000245119">
    <property type="component" value="Linkage Group LG7"/>
</dbReference>
<organism evidence="2 3">
    <name type="scientific">Pomacea canaliculata</name>
    <name type="common">Golden apple snail</name>
    <dbReference type="NCBI Taxonomy" id="400727"/>
    <lineage>
        <taxon>Eukaryota</taxon>
        <taxon>Metazoa</taxon>
        <taxon>Spiralia</taxon>
        <taxon>Lophotrochozoa</taxon>
        <taxon>Mollusca</taxon>
        <taxon>Gastropoda</taxon>
        <taxon>Caenogastropoda</taxon>
        <taxon>Architaenioglossa</taxon>
        <taxon>Ampullarioidea</taxon>
        <taxon>Ampullariidae</taxon>
        <taxon>Pomacea</taxon>
    </lineage>
</organism>
<gene>
    <name evidence="2" type="ORF">C0Q70_12880</name>
</gene>
<protein>
    <submittedName>
        <fullName evidence="2">Uncharacterized protein</fullName>
    </submittedName>
</protein>
<evidence type="ECO:0000313" key="3">
    <source>
        <dbReference type="Proteomes" id="UP000245119"/>
    </source>
</evidence>
<keyword evidence="3" id="KW-1185">Reference proteome</keyword>
<keyword evidence="1" id="KW-1133">Transmembrane helix</keyword>
<accession>A0A2T7P2Q6</accession>